<evidence type="ECO:0000313" key="1">
    <source>
        <dbReference type="EMBL" id="KPI34783.1"/>
    </source>
</evidence>
<protein>
    <submittedName>
        <fullName evidence="1">Uncharacterized protein</fullName>
    </submittedName>
</protein>
<gene>
    <name evidence="1" type="ORF">AB675_10218</name>
</gene>
<accession>A0A0N1NW18</accession>
<organism evidence="1 2">
    <name type="scientific">Cyphellophora attinorum</name>
    <dbReference type="NCBI Taxonomy" id="1664694"/>
    <lineage>
        <taxon>Eukaryota</taxon>
        <taxon>Fungi</taxon>
        <taxon>Dikarya</taxon>
        <taxon>Ascomycota</taxon>
        <taxon>Pezizomycotina</taxon>
        <taxon>Eurotiomycetes</taxon>
        <taxon>Chaetothyriomycetidae</taxon>
        <taxon>Chaetothyriales</taxon>
        <taxon>Cyphellophoraceae</taxon>
        <taxon>Cyphellophora</taxon>
    </lineage>
</organism>
<dbReference type="Proteomes" id="UP000038010">
    <property type="component" value="Unassembled WGS sequence"/>
</dbReference>
<dbReference type="GeneID" id="28730853"/>
<reference evidence="1 2" key="1">
    <citation type="submission" date="2015-06" db="EMBL/GenBank/DDBJ databases">
        <title>Draft genome of the ant-associated black yeast Phialophora attae CBS 131958.</title>
        <authorList>
            <person name="Moreno L.F."/>
            <person name="Stielow B.J."/>
            <person name="de Hoog S."/>
            <person name="Vicente V.A."/>
            <person name="Weiss V.A."/>
            <person name="de Vries M."/>
            <person name="Cruz L.M."/>
            <person name="Souza E.M."/>
        </authorList>
    </citation>
    <scope>NUCLEOTIDE SEQUENCE [LARGE SCALE GENOMIC DNA]</scope>
    <source>
        <strain evidence="1 2">CBS 131958</strain>
    </source>
</reference>
<keyword evidence="2" id="KW-1185">Reference proteome</keyword>
<comment type="caution">
    <text evidence="1">The sequence shown here is derived from an EMBL/GenBank/DDBJ whole genome shotgun (WGS) entry which is preliminary data.</text>
</comment>
<evidence type="ECO:0000313" key="2">
    <source>
        <dbReference type="Proteomes" id="UP000038010"/>
    </source>
</evidence>
<sequence length="146" mass="16447">MPDGSFKTFFRPQDANNGFDLSALRHTEQTNEEETVIICVLGGLSCLMLQRPRIMEEDAIAMTDTSEIVHFLLPDTTTYGSFWHAVEAPAALHLCIHRELGRVGANWQTLMRGPGAMSPRFMLEFSVPELISLCEMMAQKRLPFES</sequence>
<dbReference type="EMBL" id="LFJN01000050">
    <property type="protein sequence ID" value="KPI34783.1"/>
    <property type="molecule type" value="Genomic_DNA"/>
</dbReference>
<proteinExistence type="predicted"/>
<name>A0A0N1NW18_9EURO</name>
<dbReference type="RefSeq" id="XP_017994746.1">
    <property type="nucleotide sequence ID" value="XM_018138973.1"/>
</dbReference>
<dbReference type="VEuPathDB" id="FungiDB:AB675_10218"/>
<dbReference type="AlphaFoldDB" id="A0A0N1NW18"/>